<dbReference type="InterPro" id="IPR010852">
    <property type="entry name" value="ABATE"/>
</dbReference>
<accession>A0A3R9NUN7</accession>
<evidence type="ECO:0000313" key="3">
    <source>
        <dbReference type="Proteomes" id="UP000269669"/>
    </source>
</evidence>
<keyword evidence="3" id="KW-1185">Reference proteome</keyword>
<gene>
    <name evidence="2" type="ORF">EDE15_2740</name>
</gene>
<feature type="domain" description="Zinc finger CGNR" evidence="1">
    <location>
        <begin position="153"/>
        <end position="195"/>
    </location>
</feature>
<dbReference type="InterPro" id="IPR023286">
    <property type="entry name" value="ABATE_dom_sf"/>
</dbReference>
<dbReference type="Gene3D" id="1.10.3300.10">
    <property type="entry name" value="Jann2411-like domain"/>
    <property type="match status" value="1"/>
</dbReference>
<dbReference type="PANTHER" id="PTHR35525:SF3">
    <property type="entry name" value="BLL6575 PROTEIN"/>
    <property type="match status" value="1"/>
</dbReference>
<dbReference type="RefSeq" id="WP_185827145.1">
    <property type="nucleotide sequence ID" value="NZ_RSDW01000001.1"/>
</dbReference>
<protein>
    <submittedName>
        <fullName evidence="2">Putative RNA-binding Zn ribbon-like protein</fullName>
    </submittedName>
</protein>
<dbReference type="SUPFAM" id="SSF160904">
    <property type="entry name" value="Jann2411-like"/>
    <property type="match status" value="1"/>
</dbReference>
<proteinExistence type="predicted"/>
<dbReference type="Pfam" id="PF07336">
    <property type="entry name" value="ABATE"/>
    <property type="match status" value="1"/>
</dbReference>
<dbReference type="Pfam" id="PF11706">
    <property type="entry name" value="zf-CGNR"/>
    <property type="match status" value="1"/>
</dbReference>
<organism evidence="2 3">
    <name type="scientific">Edaphobacter aggregans</name>
    <dbReference type="NCBI Taxonomy" id="570835"/>
    <lineage>
        <taxon>Bacteria</taxon>
        <taxon>Pseudomonadati</taxon>
        <taxon>Acidobacteriota</taxon>
        <taxon>Terriglobia</taxon>
        <taxon>Terriglobales</taxon>
        <taxon>Acidobacteriaceae</taxon>
        <taxon>Edaphobacter</taxon>
    </lineage>
</organism>
<comment type="caution">
    <text evidence="2">The sequence shown here is derived from an EMBL/GenBank/DDBJ whole genome shotgun (WGS) entry which is preliminary data.</text>
</comment>
<reference evidence="2 3" key="1">
    <citation type="submission" date="2018-12" db="EMBL/GenBank/DDBJ databases">
        <title>Sequencing of bacterial isolates from soil warming experiment in Harvard Forest, Massachusetts, USA.</title>
        <authorList>
            <person name="Deangelis K."/>
        </authorList>
    </citation>
    <scope>NUCLEOTIDE SEQUENCE [LARGE SCALE GENOMIC DNA]</scope>
    <source>
        <strain evidence="2 3">EB153</strain>
    </source>
</reference>
<dbReference type="PANTHER" id="PTHR35525">
    <property type="entry name" value="BLL6575 PROTEIN"/>
    <property type="match status" value="1"/>
</dbReference>
<dbReference type="EMBL" id="RSDW01000001">
    <property type="protein sequence ID" value="RSL17210.1"/>
    <property type="molecule type" value="Genomic_DNA"/>
</dbReference>
<name>A0A3R9NUN7_9BACT</name>
<sequence length="198" mass="23056">MTKPFQLVAGHPVLDLINTLDWRFRETGPEELLNTYDDLLQFSEQSMLLTARQTQRLRKVSPSAADKTLQSTKDLREATSQILYAIMDARTPPIDAIKKLDQHIQKAQANRTLRWSQSRFELSWPNTEADAQLPLWLLAQSAADLLTAEIMQRLRSCDNRECRWLFLDTSKNHTRRWCDMKLCGNRMKARRFKAQHSA</sequence>
<evidence type="ECO:0000313" key="2">
    <source>
        <dbReference type="EMBL" id="RSL17210.1"/>
    </source>
</evidence>
<evidence type="ECO:0000259" key="1">
    <source>
        <dbReference type="Pfam" id="PF11706"/>
    </source>
</evidence>
<dbReference type="AlphaFoldDB" id="A0A3R9NUN7"/>
<dbReference type="Proteomes" id="UP000269669">
    <property type="component" value="Unassembled WGS sequence"/>
</dbReference>
<dbReference type="InterPro" id="IPR021005">
    <property type="entry name" value="Znf_CGNR"/>
</dbReference>